<proteinExistence type="predicted"/>
<sequence>MLFYKISGIIPATIFEELTIIDIVPYIMYIFLVLQM</sequence>
<protein>
    <submittedName>
        <fullName evidence="2">Uncharacterized protein</fullName>
    </submittedName>
</protein>
<accession>A0A0W0G147</accession>
<dbReference type="Proteomes" id="UP000054988">
    <property type="component" value="Unassembled WGS sequence"/>
</dbReference>
<keyword evidence="1" id="KW-0812">Transmembrane</keyword>
<name>A0A0W0G147_MONRR</name>
<reference evidence="2 3" key="1">
    <citation type="submission" date="2015-12" db="EMBL/GenBank/DDBJ databases">
        <title>Draft genome sequence of Moniliophthora roreri, the causal agent of frosty pod rot of cacao.</title>
        <authorList>
            <person name="Aime M.C."/>
            <person name="Diaz-Valderrama J.R."/>
            <person name="Kijpornyongpan T."/>
            <person name="Phillips-Mora W."/>
        </authorList>
    </citation>
    <scope>NUCLEOTIDE SEQUENCE [LARGE SCALE GENOMIC DNA]</scope>
    <source>
        <strain evidence="2 3">MCA 2952</strain>
    </source>
</reference>
<evidence type="ECO:0000256" key="1">
    <source>
        <dbReference type="SAM" id="Phobius"/>
    </source>
</evidence>
<dbReference type="EMBL" id="LATX01001354">
    <property type="protein sequence ID" value="KTB42300.1"/>
    <property type="molecule type" value="Genomic_DNA"/>
</dbReference>
<feature type="transmembrane region" description="Helical" evidence="1">
    <location>
        <begin position="12"/>
        <end position="34"/>
    </location>
</feature>
<organism evidence="2 3">
    <name type="scientific">Moniliophthora roreri</name>
    <name type="common">Frosty pod rot fungus</name>
    <name type="synonym">Monilia roreri</name>
    <dbReference type="NCBI Taxonomy" id="221103"/>
    <lineage>
        <taxon>Eukaryota</taxon>
        <taxon>Fungi</taxon>
        <taxon>Dikarya</taxon>
        <taxon>Basidiomycota</taxon>
        <taxon>Agaricomycotina</taxon>
        <taxon>Agaricomycetes</taxon>
        <taxon>Agaricomycetidae</taxon>
        <taxon>Agaricales</taxon>
        <taxon>Marasmiineae</taxon>
        <taxon>Marasmiaceae</taxon>
        <taxon>Moniliophthora</taxon>
    </lineage>
</organism>
<keyword evidence="1" id="KW-1133">Transmembrane helix</keyword>
<dbReference type="AlphaFoldDB" id="A0A0W0G147"/>
<gene>
    <name evidence="2" type="ORF">WG66_5119</name>
</gene>
<keyword evidence="1" id="KW-0472">Membrane</keyword>
<comment type="caution">
    <text evidence="2">The sequence shown here is derived from an EMBL/GenBank/DDBJ whole genome shotgun (WGS) entry which is preliminary data.</text>
</comment>
<evidence type="ECO:0000313" key="3">
    <source>
        <dbReference type="Proteomes" id="UP000054988"/>
    </source>
</evidence>
<evidence type="ECO:0000313" key="2">
    <source>
        <dbReference type="EMBL" id="KTB42300.1"/>
    </source>
</evidence>